<sequence length="76" mass="8300">MKLPESHSQRGLNLFKLAKAADLCGARLRSVHISSSHAPLRKQPKALEDVRAQRTGRRGESTRAASPRGQRLGKSA</sequence>
<dbReference type="InParanoid" id="A0A067M2N1"/>
<organism evidence="2 3">
    <name type="scientific">Botryobasidium botryosum (strain FD-172 SS1)</name>
    <dbReference type="NCBI Taxonomy" id="930990"/>
    <lineage>
        <taxon>Eukaryota</taxon>
        <taxon>Fungi</taxon>
        <taxon>Dikarya</taxon>
        <taxon>Basidiomycota</taxon>
        <taxon>Agaricomycotina</taxon>
        <taxon>Agaricomycetes</taxon>
        <taxon>Cantharellales</taxon>
        <taxon>Botryobasidiaceae</taxon>
        <taxon>Botryobasidium</taxon>
    </lineage>
</organism>
<feature type="compositionally biased region" description="Basic and acidic residues" evidence="1">
    <location>
        <begin position="45"/>
        <end position="61"/>
    </location>
</feature>
<dbReference type="AlphaFoldDB" id="A0A067M2N1"/>
<accession>A0A067M2N1</accession>
<name>A0A067M2N1_BOTB1</name>
<dbReference type="EMBL" id="KL198153">
    <property type="protein sequence ID" value="KDQ06142.1"/>
    <property type="molecule type" value="Genomic_DNA"/>
</dbReference>
<proteinExistence type="predicted"/>
<dbReference type="Proteomes" id="UP000027195">
    <property type="component" value="Unassembled WGS sequence"/>
</dbReference>
<protein>
    <submittedName>
        <fullName evidence="2">Uncharacterized protein</fullName>
    </submittedName>
</protein>
<gene>
    <name evidence="2" type="ORF">BOTBODRAFT_265112</name>
</gene>
<reference evidence="3" key="1">
    <citation type="journal article" date="2014" name="Proc. Natl. Acad. Sci. U.S.A.">
        <title>Extensive sampling of basidiomycete genomes demonstrates inadequacy of the white-rot/brown-rot paradigm for wood decay fungi.</title>
        <authorList>
            <person name="Riley R."/>
            <person name="Salamov A.A."/>
            <person name="Brown D.W."/>
            <person name="Nagy L.G."/>
            <person name="Floudas D."/>
            <person name="Held B.W."/>
            <person name="Levasseur A."/>
            <person name="Lombard V."/>
            <person name="Morin E."/>
            <person name="Otillar R."/>
            <person name="Lindquist E.A."/>
            <person name="Sun H."/>
            <person name="LaButti K.M."/>
            <person name="Schmutz J."/>
            <person name="Jabbour D."/>
            <person name="Luo H."/>
            <person name="Baker S.E."/>
            <person name="Pisabarro A.G."/>
            <person name="Walton J.D."/>
            <person name="Blanchette R.A."/>
            <person name="Henrissat B."/>
            <person name="Martin F."/>
            <person name="Cullen D."/>
            <person name="Hibbett D.S."/>
            <person name="Grigoriev I.V."/>
        </authorList>
    </citation>
    <scope>NUCLEOTIDE SEQUENCE [LARGE SCALE GENOMIC DNA]</scope>
    <source>
        <strain evidence="3">FD-172 SS1</strain>
    </source>
</reference>
<evidence type="ECO:0000313" key="3">
    <source>
        <dbReference type="Proteomes" id="UP000027195"/>
    </source>
</evidence>
<keyword evidence="3" id="KW-1185">Reference proteome</keyword>
<dbReference type="HOGENOM" id="CLU_2654155_0_0_1"/>
<evidence type="ECO:0000256" key="1">
    <source>
        <dbReference type="SAM" id="MobiDB-lite"/>
    </source>
</evidence>
<evidence type="ECO:0000313" key="2">
    <source>
        <dbReference type="EMBL" id="KDQ06142.1"/>
    </source>
</evidence>
<feature type="region of interest" description="Disordered" evidence="1">
    <location>
        <begin position="31"/>
        <end position="76"/>
    </location>
</feature>